<dbReference type="PANTHER" id="PTHR47197">
    <property type="entry name" value="PROTEIN NIRF"/>
    <property type="match status" value="1"/>
</dbReference>
<keyword evidence="3" id="KW-1185">Reference proteome</keyword>
<feature type="chain" id="PRO_5032615736" evidence="1">
    <location>
        <begin position="17"/>
        <end position="351"/>
    </location>
</feature>
<dbReference type="InterPro" id="IPR051200">
    <property type="entry name" value="Host-pathogen_enzymatic-act"/>
</dbReference>
<keyword evidence="2" id="KW-0238">DNA-binding</keyword>
<accession>A0A839UT21</accession>
<sequence length="351" mass="36304">MLAATLWIGASVTAQAAPSGSLLVPEVDSNTVAVIDGATNRVVNRFTVPLPASRPAVMARTPDGSKVYIDNFGLLPASVTVLDLKHNTQRTIAVASVPLGAFMSNDGKEVYLPEAGFTVEVMNVATDTVVRSLRFAAVPVGAIPGPDGALYVGFADGRIGAYDPVTGQQIRAPIATGGVAPFWYTFTKDGKKLYVDTVNSIGVIDVANWRLTSIIPTSLNGVYTPAEPGAFTSILSPDGTKLYVSVFGGSGVRIYDVVTDRLRGVIPTAGSAVAVIFSDDGTRGYISDLGASTAAFVTPLGEGISFLNLVTLGWLGNGQIIAFDPATDRIVGAPVVVRPGPGIGAWIPAAP</sequence>
<dbReference type="SUPFAM" id="SSF51004">
    <property type="entry name" value="C-terminal (heme d1) domain of cytochrome cd1-nitrite reductase"/>
    <property type="match status" value="1"/>
</dbReference>
<reference evidence="2 3" key="1">
    <citation type="submission" date="2020-08" db="EMBL/GenBank/DDBJ databases">
        <title>Genomic Encyclopedia of Type Strains, Phase III (KMG-III): the genomes of soil and plant-associated and newly described type strains.</title>
        <authorList>
            <person name="Whitman W."/>
        </authorList>
    </citation>
    <scope>NUCLEOTIDE SEQUENCE [LARGE SCALE GENOMIC DNA]</scope>
    <source>
        <strain evidence="2 3">CECT 8088</strain>
    </source>
</reference>
<dbReference type="InterPro" id="IPR015943">
    <property type="entry name" value="WD40/YVTN_repeat-like_dom_sf"/>
</dbReference>
<comment type="caution">
    <text evidence="2">The sequence shown here is derived from an EMBL/GenBank/DDBJ whole genome shotgun (WGS) entry which is preliminary data.</text>
</comment>
<gene>
    <name evidence="2" type="ORF">FHR90_000750</name>
</gene>
<dbReference type="PANTHER" id="PTHR47197:SF3">
    <property type="entry name" value="DIHYDRO-HEME D1 DEHYDROGENASE"/>
    <property type="match status" value="1"/>
</dbReference>
<dbReference type="Gene3D" id="2.130.10.10">
    <property type="entry name" value="YVTN repeat-like/Quinoprotein amine dehydrogenase"/>
    <property type="match status" value="2"/>
</dbReference>
<protein>
    <submittedName>
        <fullName evidence="2">DNA-binding beta-propeller fold protein YncE</fullName>
    </submittedName>
</protein>
<keyword evidence="1" id="KW-0732">Signal</keyword>
<dbReference type="EMBL" id="JACHXV010000002">
    <property type="protein sequence ID" value="MBB3172936.1"/>
    <property type="molecule type" value="Genomic_DNA"/>
</dbReference>
<dbReference type="GO" id="GO:0003677">
    <property type="term" value="F:DNA binding"/>
    <property type="evidence" value="ECO:0007669"/>
    <property type="project" value="UniProtKB-KW"/>
</dbReference>
<dbReference type="AlphaFoldDB" id="A0A839UT21"/>
<name>A0A839UT21_9PROT</name>
<feature type="signal peptide" evidence="1">
    <location>
        <begin position="1"/>
        <end position="16"/>
    </location>
</feature>
<evidence type="ECO:0000313" key="2">
    <source>
        <dbReference type="EMBL" id="MBB3172936.1"/>
    </source>
</evidence>
<proteinExistence type="predicted"/>
<evidence type="ECO:0000256" key="1">
    <source>
        <dbReference type="SAM" id="SignalP"/>
    </source>
</evidence>
<organism evidence="2 3">
    <name type="scientific">Endobacter medicaginis</name>
    <dbReference type="NCBI Taxonomy" id="1181271"/>
    <lineage>
        <taxon>Bacteria</taxon>
        <taxon>Pseudomonadati</taxon>
        <taxon>Pseudomonadota</taxon>
        <taxon>Alphaproteobacteria</taxon>
        <taxon>Acetobacterales</taxon>
        <taxon>Acetobacteraceae</taxon>
        <taxon>Endobacter</taxon>
    </lineage>
</organism>
<dbReference type="InterPro" id="IPR011048">
    <property type="entry name" value="Haem_d1_sf"/>
</dbReference>
<evidence type="ECO:0000313" key="3">
    <source>
        <dbReference type="Proteomes" id="UP000557688"/>
    </source>
</evidence>
<dbReference type="RefSeq" id="WP_218062036.1">
    <property type="nucleotide sequence ID" value="NZ_JABXXQ010000149.1"/>
</dbReference>
<dbReference type="Proteomes" id="UP000557688">
    <property type="component" value="Unassembled WGS sequence"/>
</dbReference>